<comment type="caution">
    <text evidence="2">The sequence shown here is derived from an EMBL/GenBank/DDBJ whole genome shotgun (WGS) entry which is preliminary data.</text>
</comment>
<dbReference type="Proteomes" id="UP001594351">
    <property type="component" value="Unassembled WGS sequence"/>
</dbReference>
<reference evidence="2 3" key="1">
    <citation type="submission" date="2024-09" db="EMBL/GenBank/DDBJ databases">
        <title>Laminarin stimulates single cell rates of sulfate reduction while oxygen inhibits transcriptomic activity in coastal marine sediment.</title>
        <authorList>
            <person name="Lindsay M."/>
            <person name="Orcutt B."/>
            <person name="Emerson D."/>
            <person name="Stepanauskas R."/>
            <person name="D'Angelo T."/>
        </authorList>
    </citation>
    <scope>NUCLEOTIDE SEQUENCE [LARGE SCALE GENOMIC DNA]</scope>
    <source>
        <strain evidence="2">SAG AM-311-K15</strain>
    </source>
</reference>
<dbReference type="EMBL" id="JBHPBY010000017">
    <property type="protein sequence ID" value="MFC1849019.1"/>
    <property type="molecule type" value="Genomic_DNA"/>
</dbReference>
<name>A0ABV6YS38_UNCC1</name>
<evidence type="ECO:0000313" key="2">
    <source>
        <dbReference type="EMBL" id="MFC1849019.1"/>
    </source>
</evidence>
<evidence type="ECO:0000259" key="1">
    <source>
        <dbReference type="Pfam" id="PF00656"/>
    </source>
</evidence>
<dbReference type="Pfam" id="PF00656">
    <property type="entry name" value="Peptidase_C14"/>
    <property type="match status" value="1"/>
</dbReference>
<dbReference type="InterPro" id="IPR029030">
    <property type="entry name" value="Caspase-like_dom_sf"/>
</dbReference>
<gene>
    <name evidence="2" type="ORF">ACFL27_02310</name>
</gene>
<protein>
    <submittedName>
        <fullName evidence="2">Caspase domain-containing protein</fullName>
    </submittedName>
</protein>
<dbReference type="SUPFAM" id="SSF52129">
    <property type="entry name" value="Caspase-like"/>
    <property type="match status" value="1"/>
</dbReference>
<organism evidence="2 3">
    <name type="scientific">candidate division CSSED10-310 bacterium</name>
    <dbReference type="NCBI Taxonomy" id="2855610"/>
    <lineage>
        <taxon>Bacteria</taxon>
        <taxon>Bacteria division CSSED10-310</taxon>
    </lineage>
</organism>
<dbReference type="Gene3D" id="3.40.50.1460">
    <property type="match status" value="1"/>
</dbReference>
<evidence type="ECO:0000313" key="3">
    <source>
        <dbReference type="Proteomes" id="UP001594351"/>
    </source>
</evidence>
<dbReference type="InterPro" id="IPR011600">
    <property type="entry name" value="Pept_C14_caspase"/>
</dbReference>
<accession>A0ABV6YS38</accession>
<sequence length="549" mass="61433">MSRSRDNYLILVPFFLFVCCFTTSSLEATVVRIAFVVGNDIGDSHDVPLQFAQSDARRIGEILADLGRVEKSRIHLLLGKDKSLFDNTLEQIKGRVAEIIARGDEAMLLFYFSGHGSKRHLHLGNTLIELTALREELKATKAAIVIGIIDACHSGGIGLSKGGHPDQAFDITIYDESTPRGMVLISSSLADELAQESLEIGGSLFTHYFISALRGEADYDMDGHITLQEAYTSAYHHTLGTSVTTSIRRQHPLADIDLTGKGEVVLTYLKKSSASIFFPPETSGRYMVIQNLKNRVMAEVSKDKGRNIRLALPPGDYKIYKQEKNNYLVTDLNLIWGGEHIVIEADMEKIPYQLFARKSSGLKMRKNKALIQSEILEAELPGMSSSAAYGLGYERLLLSRLSLGFTVSWSQQHFNPEDIPLSRVQHQVLRIGLLLDYHFSGPSTLPFLAPYIGLFGEYVSGSDKQDFEYKPDLEITKHYQSIGFGPEIGLTIKLPDRWSASICAREVVAWTNIPYEDRSWEDEYGEIISTDTHQNLLLWHVCLALGYEF</sequence>
<proteinExistence type="predicted"/>
<keyword evidence="3" id="KW-1185">Reference proteome</keyword>
<feature type="domain" description="Peptidase C14 caspase" evidence="1">
    <location>
        <begin position="32"/>
        <end position="218"/>
    </location>
</feature>